<feature type="transmembrane region" description="Helical" evidence="1">
    <location>
        <begin position="156"/>
        <end position="176"/>
    </location>
</feature>
<dbReference type="GO" id="GO:0004175">
    <property type="term" value="F:endopeptidase activity"/>
    <property type="evidence" value="ECO:0007669"/>
    <property type="project" value="UniProtKB-ARBA"/>
</dbReference>
<keyword evidence="3" id="KW-0482">Metalloprotease</keyword>
<dbReference type="EMBL" id="JAAZQQ010000002">
    <property type="protein sequence ID" value="NKX44645.1"/>
    <property type="molecule type" value="Genomic_DNA"/>
</dbReference>
<evidence type="ECO:0000256" key="1">
    <source>
        <dbReference type="SAM" id="Phobius"/>
    </source>
</evidence>
<dbReference type="Pfam" id="PF02517">
    <property type="entry name" value="Rce1-like"/>
    <property type="match status" value="1"/>
</dbReference>
<keyword evidence="4" id="KW-1185">Reference proteome</keyword>
<proteinExistence type="predicted"/>
<dbReference type="GO" id="GO:0008237">
    <property type="term" value="F:metallopeptidase activity"/>
    <property type="evidence" value="ECO:0007669"/>
    <property type="project" value="UniProtKB-KW"/>
</dbReference>
<feature type="domain" description="CAAX prenyl protease 2/Lysostaphin resistance protein A-like" evidence="2">
    <location>
        <begin position="120"/>
        <end position="222"/>
    </location>
</feature>
<comment type="caution">
    <text evidence="3">The sequence shown here is derived from an EMBL/GenBank/DDBJ whole genome shotgun (WGS) entry which is preliminary data.</text>
</comment>
<feature type="transmembrane region" description="Helical" evidence="1">
    <location>
        <begin position="12"/>
        <end position="32"/>
    </location>
</feature>
<dbReference type="InterPro" id="IPR003675">
    <property type="entry name" value="Rce1/LyrA-like_dom"/>
</dbReference>
<sequence>MSDLPRYSARAGRALLLGLPGVAALPLLVPVPAGVPPLAIALSPLLLLGLAALSGGWAAPKMGLRSRLVLGSTLPGRSLVAATVAGLALGLAVALADHATAPLWQVPGLPTLREERGVGTLALGLLYGGLTEEVLMRWGLLTALALGLSRFLPHRAALWLAAGLAALAFAAAHLPAVQLEAGAMTPLLTARTLIWNALLGLAYGAALLRGGLEAAILAHIGTHLGFALVAL</sequence>
<dbReference type="RefSeq" id="WP_168623005.1">
    <property type="nucleotide sequence ID" value="NZ_JAAZQQ010000002.1"/>
</dbReference>
<keyword evidence="3" id="KW-0645">Protease</keyword>
<reference evidence="3 4" key="1">
    <citation type="submission" date="2020-04" db="EMBL/GenBank/DDBJ databases">
        <authorList>
            <person name="Yoon J."/>
        </authorList>
    </citation>
    <scope>NUCLEOTIDE SEQUENCE [LARGE SCALE GENOMIC DNA]</scope>
    <source>
        <strain evidence="3 4">KMU-115</strain>
    </source>
</reference>
<dbReference type="Proteomes" id="UP000526408">
    <property type="component" value="Unassembled WGS sequence"/>
</dbReference>
<feature type="transmembrane region" description="Helical" evidence="1">
    <location>
        <begin position="188"/>
        <end position="208"/>
    </location>
</feature>
<evidence type="ECO:0000259" key="2">
    <source>
        <dbReference type="Pfam" id="PF02517"/>
    </source>
</evidence>
<dbReference type="GO" id="GO:0006508">
    <property type="term" value="P:proteolysis"/>
    <property type="evidence" value="ECO:0007669"/>
    <property type="project" value="UniProtKB-KW"/>
</dbReference>
<dbReference type="AlphaFoldDB" id="A0A7X6GYB3"/>
<gene>
    <name evidence="3" type="ORF">HCU73_08590</name>
</gene>
<feature type="transmembrane region" description="Helical" evidence="1">
    <location>
        <begin position="79"/>
        <end position="96"/>
    </location>
</feature>
<dbReference type="GO" id="GO:0080120">
    <property type="term" value="P:CAAX-box protein maturation"/>
    <property type="evidence" value="ECO:0007669"/>
    <property type="project" value="UniProtKB-ARBA"/>
</dbReference>
<organism evidence="3 4">
    <name type="scientific">Roseicyclus persicicus</name>
    <dbReference type="NCBI Taxonomy" id="2650661"/>
    <lineage>
        <taxon>Bacteria</taxon>
        <taxon>Pseudomonadati</taxon>
        <taxon>Pseudomonadota</taxon>
        <taxon>Alphaproteobacteria</taxon>
        <taxon>Rhodobacterales</taxon>
        <taxon>Roseobacteraceae</taxon>
        <taxon>Roseicyclus</taxon>
    </lineage>
</organism>
<protein>
    <submittedName>
        <fullName evidence="3">CPBP family intramembrane metalloprotease</fullName>
    </submittedName>
</protein>
<feature type="transmembrane region" description="Helical" evidence="1">
    <location>
        <begin position="38"/>
        <end position="59"/>
    </location>
</feature>
<evidence type="ECO:0000313" key="3">
    <source>
        <dbReference type="EMBL" id="NKX44645.1"/>
    </source>
</evidence>
<keyword evidence="1" id="KW-1133">Transmembrane helix</keyword>
<accession>A0A7X6GYB3</accession>
<keyword evidence="3" id="KW-0378">Hydrolase</keyword>
<keyword evidence="1" id="KW-0812">Transmembrane</keyword>
<evidence type="ECO:0000313" key="4">
    <source>
        <dbReference type="Proteomes" id="UP000526408"/>
    </source>
</evidence>
<keyword evidence="1" id="KW-0472">Membrane</keyword>
<name>A0A7X6GYB3_9RHOB</name>